<feature type="transmembrane region" description="Helical" evidence="1">
    <location>
        <begin position="201"/>
        <end position="225"/>
    </location>
</feature>
<keyword evidence="1" id="KW-0472">Membrane</keyword>
<organism evidence="2 3">
    <name type="scientific">Mesorhabditis belari</name>
    <dbReference type="NCBI Taxonomy" id="2138241"/>
    <lineage>
        <taxon>Eukaryota</taxon>
        <taxon>Metazoa</taxon>
        <taxon>Ecdysozoa</taxon>
        <taxon>Nematoda</taxon>
        <taxon>Chromadorea</taxon>
        <taxon>Rhabditida</taxon>
        <taxon>Rhabditina</taxon>
        <taxon>Rhabditomorpha</taxon>
        <taxon>Rhabditoidea</taxon>
        <taxon>Rhabditidae</taxon>
        <taxon>Mesorhabditinae</taxon>
        <taxon>Mesorhabditis</taxon>
    </lineage>
</organism>
<feature type="transmembrane region" description="Helical" evidence="1">
    <location>
        <begin position="279"/>
        <end position="301"/>
    </location>
</feature>
<evidence type="ECO:0000313" key="2">
    <source>
        <dbReference type="Proteomes" id="UP000887575"/>
    </source>
</evidence>
<proteinExistence type="predicted"/>
<dbReference type="AlphaFoldDB" id="A0AAF3EN06"/>
<keyword evidence="2" id="KW-1185">Reference proteome</keyword>
<dbReference type="Pfam" id="PF10318">
    <property type="entry name" value="7TM_GPCR_Srh"/>
    <property type="match status" value="1"/>
</dbReference>
<evidence type="ECO:0000313" key="3">
    <source>
        <dbReference type="WBParaSite" id="MBELARI_LOCUS15428"/>
    </source>
</evidence>
<protein>
    <submittedName>
        <fullName evidence="3">Uncharacterized protein</fullName>
    </submittedName>
</protein>
<feature type="transmembrane region" description="Helical" evidence="1">
    <location>
        <begin position="246"/>
        <end position="273"/>
    </location>
</feature>
<reference evidence="3" key="1">
    <citation type="submission" date="2024-02" db="UniProtKB">
        <authorList>
            <consortium name="WormBaseParasite"/>
        </authorList>
    </citation>
    <scope>IDENTIFICATION</scope>
</reference>
<feature type="transmembrane region" description="Helical" evidence="1">
    <location>
        <begin position="17"/>
        <end position="37"/>
    </location>
</feature>
<feature type="transmembrane region" description="Helical" evidence="1">
    <location>
        <begin position="144"/>
        <end position="164"/>
    </location>
</feature>
<accession>A0AAF3EN06</accession>
<feature type="transmembrane region" description="Helical" evidence="1">
    <location>
        <begin position="176"/>
        <end position="195"/>
    </location>
</feature>
<sequence>MDLHWIESDPLPYQPEISIVAIFLTLLSTNAMIFVAYRATPKKMIAYRIHIVDSLISSGLFGLTYLLLFMGFTFQRGNEKFLYFASISLVSLFNGTISMKTIMVFFYLSGVNCARAIILCFKYRFEKVIYGKTKETYFRLQKYFIHPLLLIPFVILVIIVDRCCQPANFLAMMNHTSFLFATTKIIVKPYIFNVIDVLDIILLFITLFIYGFLLLFFNIYTYILLYLSKNLACHLSRKTLAAQKVAFLMLLVQTGLSLAPAVLTVVVLIIGYIANISSILTVFNLLSAILIGSFGILYPLVILSTTKPYQNYAMQRLFHIQPAKGDDSTLAAKNGPTSLTGAESTAV</sequence>
<feature type="transmembrane region" description="Helical" evidence="1">
    <location>
        <begin position="49"/>
        <end position="69"/>
    </location>
</feature>
<name>A0AAF3EN06_9BILA</name>
<dbReference type="WBParaSite" id="MBELARI_LOCUS15428">
    <property type="protein sequence ID" value="MBELARI_LOCUS15428"/>
    <property type="gene ID" value="MBELARI_LOCUS15428"/>
</dbReference>
<dbReference type="Proteomes" id="UP000887575">
    <property type="component" value="Unassembled WGS sequence"/>
</dbReference>
<dbReference type="InterPro" id="IPR019422">
    <property type="entry name" value="7TM_GPCR_serpentine_rcpt_Srh"/>
</dbReference>
<keyword evidence="1" id="KW-0812">Transmembrane</keyword>
<keyword evidence="1" id="KW-1133">Transmembrane helix</keyword>
<evidence type="ECO:0000256" key="1">
    <source>
        <dbReference type="SAM" id="Phobius"/>
    </source>
</evidence>